<comment type="caution">
    <text evidence="4">The sequence shown here is derived from an EMBL/GenBank/DDBJ whole genome shotgun (WGS) entry which is preliminary data.</text>
</comment>
<keyword evidence="1" id="KW-0479">Metal-binding</keyword>
<evidence type="ECO:0000259" key="3">
    <source>
        <dbReference type="PROSITE" id="PS50966"/>
    </source>
</evidence>
<evidence type="ECO:0000256" key="1">
    <source>
        <dbReference type="PROSITE-ProRule" id="PRU00325"/>
    </source>
</evidence>
<dbReference type="AlphaFoldDB" id="A0A916E719"/>
<keyword evidence="1" id="KW-0863">Zinc-finger</keyword>
<protein>
    <recommendedName>
        <fullName evidence="3">SWIM-type domain-containing protein</fullName>
    </recommendedName>
</protein>
<feature type="region of interest" description="Disordered" evidence="2">
    <location>
        <begin position="282"/>
        <end position="308"/>
    </location>
</feature>
<accession>A0A916E719</accession>
<dbReference type="PROSITE" id="PS50966">
    <property type="entry name" value="ZF_SWIM"/>
    <property type="match status" value="1"/>
</dbReference>
<dbReference type="OrthoDB" id="2470244at2759"/>
<evidence type="ECO:0000256" key="2">
    <source>
        <dbReference type="SAM" id="MobiDB-lite"/>
    </source>
</evidence>
<feature type="domain" description="SWIM-type" evidence="3">
    <location>
        <begin position="207"/>
        <end position="242"/>
    </location>
</feature>
<gene>
    <name evidence="4" type="ORF">CHRIB12_LOCUS7823</name>
</gene>
<dbReference type="EMBL" id="CAGKOT010000014">
    <property type="protein sequence ID" value="CAB5359685.1"/>
    <property type="molecule type" value="Genomic_DNA"/>
</dbReference>
<reference evidence="4" key="1">
    <citation type="submission" date="2020-05" db="EMBL/GenBank/DDBJ databases">
        <authorList>
            <person name="Rincon C."/>
            <person name="Sanders R I."/>
            <person name="Robbins C."/>
            <person name="Chaturvedi A."/>
        </authorList>
    </citation>
    <scope>NUCLEOTIDE SEQUENCE</scope>
    <source>
        <strain evidence="4">CHB12</strain>
    </source>
</reference>
<feature type="compositionally biased region" description="Polar residues" evidence="2">
    <location>
        <begin position="282"/>
        <end position="291"/>
    </location>
</feature>
<organism evidence="4 5">
    <name type="scientific">Rhizophagus irregularis</name>
    <dbReference type="NCBI Taxonomy" id="588596"/>
    <lineage>
        <taxon>Eukaryota</taxon>
        <taxon>Fungi</taxon>
        <taxon>Fungi incertae sedis</taxon>
        <taxon>Mucoromycota</taxon>
        <taxon>Glomeromycotina</taxon>
        <taxon>Glomeromycetes</taxon>
        <taxon>Glomerales</taxon>
        <taxon>Glomeraceae</taxon>
        <taxon>Rhizophagus</taxon>
    </lineage>
</organism>
<dbReference type="GO" id="GO:0008270">
    <property type="term" value="F:zinc ion binding"/>
    <property type="evidence" value="ECO:0007669"/>
    <property type="project" value="UniProtKB-KW"/>
</dbReference>
<name>A0A916E719_9GLOM</name>
<dbReference type="Proteomes" id="UP000684084">
    <property type="component" value="Unassembled WGS sequence"/>
</dbReference>
<dbReference type="InterPro" id="IPR007527">
    <property type="entry name" value="Znf_SWIM"/>
</dbReference>
<dbReference type="Pfam" id="PF04434">
    <property type="entry name" value="SWIM"/>
    <property type="match status" value="1"/>
</dbReference>
<dbReference type="VEuPathDB" id="FungiDB:RhiirFUN_012049"/>
<proteinExistence type="predicted"/>
<evidence type="ECO:0000313" key="5">
    <source>
        <dbReference type="Proteomes" id="UP000684084"/>
    </source>
</evidence>
<keyword evidence="1" id="KW-0862">Zinc</keyword>
<sequence length="340" mass="39134">MDSIEEIRKYVMKSKEVFQVRLNAAKNANSSSQVLGLFEGAILFFQYLNSIWCGSLIFGWSHVGRCKAAELLNTSITNIPTTNNHLESFNSHFKDTYIKQFQRGGSQVRVDTLCISLISFITPNLIRKRNLQQKFDEELQSRKSHFGINIQENYDSAVQTNYKQYAYFEENEAKDNAAKRIFSSGVELRTDELYIWVKSETKSNNVYTICLAPIEKALCQCLNFTIRGGACKHIRAAILCINWICQEPQNQHLPYISLPTIEELDRLHVDENAEETIQNEVYNTEENIQNQSDESSDDESNGNKNFESFQSNDNDFSSTWFFDFQNTNSLALQERTGISH</sequence>
<evidence type="ECO:0000313" key="4">
    <source>
        <dbReference type="EMBL" id="CAB5359685.1"/>
    </source>
</evidence>